<sequence length="123" mass="13286">MTAIDIAGLLREYGPVGVAALLAVVVVYQDRRLQRREEQYCALLERVIHALADARSAHTANAAALEAMRGTIAQVGDTLETQARDAEKTGREIAHDVANLRAGQEAIARVLERLRELARGGSA</sequence>
<proteinExistence type="predicted"/>
<dbReference type="RefSeq" id="WP_015933333.1">
    <property type="nucleotide sequence ID" value="NC_011894.1"/>
</dbReference>
<evidence type="ECO:0000313" key="1">
    <source>
        <dbReference type="EMBL" id="ACL61770.1"/>
    </source>
</evidence>
<protein>
    <submittedName>
        <fullName evidence="1">Uncharacterized protein</fullName>
    </submittedName>
</protein>
<reference evidence="1 2" key="1">
    <citation type="submission" date="2009-01" db="EMBL/GenBank/DDBJ databases">
        <title>Complete sequence of chromosome of Methylobacterium nodulans ORS 2060.</title>
        <authorList>
            <consortium name="US DOE Joint Genome Institute"/>
            <person name="Lucas S."/>
            <person name="Copeland A."/>
            <person name="Lapidus A."/>
            <person name="Glavina del Rio T."/>
            <person name="Dalin E."/>
            <person name="Tice H."/>
            <person name="Bruce D."/>
            <person name="Goodwin L."/>
            <person name="Pitluck S."/>
            <person name="Sims D."/>
            <person name="Brettin T."/>
            <person name="Detter J.C."/>
            <person name="Han C."/>
            <person name="Larimer F."/>
            <person name="Land M."/>
            <person name="Hauser L."/>
            <person name="Kyrpides N."/>
            <person name="Ivanova N."/>
            <person name="Marx C.J."/>
            <person name="Richardson P."/>
        </authorList>
    </citation>
    <scope>NUCLEOTIDE SEQUENCE [LARGE SCALE GENOMIC DNA]</scope>
    <source>
        <strain evidence="2">LMG 21967 / CNCM I-2342 / ORS 2060</strain>
    </source>
</reference>
<evidence type="ECO:0000313" key="2">
    <source>
        <dbReference type="Proteomes" id="UP000008207"/>
    </source>
</evidence>
<dbReference type="STRING" id="460265.Mnod_7029"/>
<keyword evidence="2" id="KW-1185">Reference proteome</keyword>
<accession>B8IIX5</accession>
<dbReference type="EMBL" id="CP001349">
    <property type="protein sequence ID" value="ACL61770.1"/>
    <property type="molecule type" value="Genomic_DNA"/>
</dbReference>
<dbReference type="HOGENOM" id="CLU_155833_0_0_5"/>
<dbReference type="KEGG" id="mno:Mnod_7029"/>
<gene>
    <name evidence="1" type="ordered locus">Mnod_7029</name>
</gene>
<dbReference type="AlphaFoldDB" id="B8IIX5"/>
<name>B8IIX5_METNO</name>
<organism evidence="1 2">
    <name type="scientific">Methylobacterium nodulans (strain LMG 21967 / CNCM I-2342 / ORS 2060)</name>
    <dbReference type="NCBI Taxonomy" id="460265"/>
    <lineage>
        <taxon>Bacteria</taxon>
        <taxon>Pseudomonadati</taxon>
        <taxon>Pseudomonadota</taxon>
        <taxon>Alphaproteobacteria</taxon>
        <taxon>Hyphomicrobiales</taxon>
        <taxon>Methylobacteriaceae</taxon>
        <taxon>Methylobacterium</taxon>
    </lineage>
</organism>
<dbReference type="Proteomes" id="UP000008207">
    <property type="component" value="Chromosome"/>
</dbReference>